<feature type="binding site" evidence="2">
    <location>
        <position position="181"/>
    </location>
    <ligand>
        <name>Zn(2+)</name>
        <dbReference type="ChEBI" id="CHEBI:29105"/>
        <label>1</label>
        <note>catalytic</note>
    </ligand>
</feature>
<feature type="active site" description="Proton donor" evidence="1">
    <location>
        <position position="85"/>
    </location>
</feature>
<dbReference type="PANTHER" id="PTHR30304:SF0">
    <property type="entry name" value="D-TAGATOSE-1,6-BISPHOSPHATE ALDOLASE SUBUNIT GATY-RELATED"/>
    <property type="match status" value="1"/>
</dbReference>
<dbReference type="PANTHER" id="PTHR30304">
    <property type="entry name" value="D-TAGATOSE-1,6-BISPHOSPHATE ALDOLASE"/>
    <property type="match status" value="1"/>
</dbReference>
<organism evidence="4 5">
    <name type="scientific">Sphaerosporella brunnea</name>
    <dbReference type="NCBI Taxonomy" id="1250544"/>
    <lineage>
        <taxon>Eukaryota</taxon>
        <taxon>Fungi</taxon>
        <taxon>Dikarya</taxon>
        <taxon>Ascomycota</taxon>
        <taxon>Pezizomycotina</taxon>
        <taxon>Pezizomycetes</taxon>
        <taxon>Pezizales</taxon>
        <taxon>Pyronemataceae</taxon>
        <taxon>Sphaerosporella</taxon>
    </lineage>
</organism>
<dbReference type="EC" id="4.1.2.13" evidence="3"/>
<evidence type="ECO:0000256" key="3">
    <source>
        <dbReference type="RuleBase" id="RU366023"/>
    </source>
</evidence>
<evidence type="ECO:0000313" key="5">
    <source>
        <dbReference type="Proteomes" id="UP000326924"/>
    </source>
</evidence>
<proteinExistence type="inferred from homology"/>
<evidence type="ECO:0000256" key="2">
    <source>
        <dbReference type="PIRSR" id="PIRSR001359-3"/>
    </source>
</evidence>
<dbReference type="Gene3D" id="3.20.20.70">
    <property type="entry name" value="Aldolase class I"/>
    <property type="match status" value="1"/>
</dbReference>
<sequence>MSGFPHNNRTYSMLKAAQRENYAVGAFSCYNTTHVLGVIRAAEANGSPAIIQLFPWSLHFHGPQYVAFVVSAAHAARVPIAVHLDHCIIATDAELALSLRPTFDSIMVDGDAVYVRGMVERAAMRGVTIEAELGRIAGAEDGLPPPPAEAMVAALTEPDFARRFVEDTGIHFLAPSFGNVHGTYPEGGPEACWKVQRLGAISAALEGMGVEMVLHGTSPAGDELIRSVISQGVRKINMNKMVRDAQVAFLAENTGTMPETQLQEKAVEIYANEVGRAMREVLGSAGKATEV</sequence>
<feature type="binding site" evidence="2">
    <location>
        <position position="132"/>
    </location>
    <ligand>
        <name>Zn(2+)</name>
        <dbReference type="ChEBI" id="CHEBI:29105"/>
        <label>2</label>
    </ligand>
</feature>
<dbReference type="PIRSF" id="PIRSF001359">
    <property type="entry name" value="F_bP_aldolase_II"/>
    <property type="match status" value="1"/>
</dbReference>
<keyword evidence="3" id="KW-0456">Lyase</keyword>
<comment type="similarity">
    <text evidence="3">Belongs to the class II fructose-bisphosphate aldolase family.</text>
</comment>
<dbReference type="SUPFAM" id="SSF51569">
    <property type="entry name" value="Aldolase"/>
    <property type="match status" value="1"/>
</dbReference>
<name>A0A5J5F4N6_9PEZI</name>
<dbReference type="Pfam" id="PF01116">
    <property type="entry name" value="F_bP_aldolase"/>
    <property type="match status" value="1"/>
</dbReference>
<feature type="binding site" evidence="2">
    <location>
        <position position="86"/>
    </location>
    <ligand>
        <name>Zn(2+)</name>
        <dbReference type="ChEBI" id="CHEBI:29105"/>
        <label>1</label>
        <note>catalytic</note>
    </ligand>
</feature>
<keyword evidence="2 3" id="KW-0479">Metal-binding</keyword>
<dbReference type="GO" id="GO:0004332">
    <property type="term" value="F:fructose-bisphosphate aldolase activity"/>
    <property type="evidence" value="ECO:0007669"/>
    <property type="project" value="UniProtKB-EC"/>
</dbReference>
<dbReference type="AlphaFoldDB" id="A0A5J5F4N6"/>
<dbReference type="UniPathway" id="UPA00109">
    <property type="reaction ID" value="UER00183"/>
</dbReference>
<feature type="binding site" evidence="2">
    <location>
        <position position="109"/>
    </location>
    <ligand>
        <name>Zn(2+)</name>
        <dbReference type="ChEBI" id="CHEBI:29105"/>
        <label>2</label>
    </ligand>
</feature>
<dbReference type="InParanoid" id="A0A5J5F4N6"/>
<keyword evidence="3" id="KW-0324">Glycolysis</keyword>
<feature type="binding site" evidence="2">
    <location>
        <position position="215"/>
    </location>
    <ligand>
        <name>Zn(2+)</name>
        <dbReference type="ChEBI" id="CHEBI:29105"/>
        <label>1</label>
        <note>catalytic</note>
    </ligand>
</feature>
<comment type="pathway">
    <text evidence="3">Carbohydrate degradation; glycolysis; D-glyceraldehyde 3-phosphate and glycerone phosphate from D-glucose: step 4/4.</text>
</comment>
<keyword evidence="2 3" id="KW-0862">Zinc</keyword>
<keyword evidence="5" id="KW-1185">Reference proteome</keyword>
<accession>A0A5J5F4N6</accession>
<comment type="catalytic activity">
    <reaction evidence="3">
        <text>beta-D-fructose 1,6-bisphosphate = D-glyceraldehyde 3-phosphate + dihydroxyacetone phosphate</text>
        <dbReference type="Rhea" id="RHEA:14729"/>
        <dbReference type="ChEBI" id="CHEBI:32966"/>
        <dbReference type="ChEBI" id="CHEBI:57642"/>
        <dbReference type="ChEBI" id="CHEBI:59776"/>
        <dbReference type="EC" id="4.1.2.13"/>
    </reaction>
</comment>
<dbReference type="InterPro" id="IPR050246">
    <property type="entry name" value="Class_II_FBP_aldolase"/>
</dbReference>
<dbReference type="Proteomes" id="UP000326924">
    <property type="component" value="Unassembled WGS sequence"/>
</dbReference>
<dbReference type="GO" id="GO:0006096">
    <property type="term" value="P:glycolytic process"/>
    <property type="evidence" value="ECO:0007669"/>
    <property type="project" value="UniProtKB-UniPathway"/>
</dbReference>
<evidence type="ECO:0000256" key="1">
    <source>
        <dbReference type="PIRSR" id="PIRSR001359-1"/>
    </source>
</evidence>
<comment type="caution">
    <text evidence="4">The sequence shown here is derived from an EMBL/GenBank/DDBJ whole genome shotgun (WGS) entry which is preliminary data.</text>
</comment>
<protein>
    <recommendedName>
        <fullName evidence="3">Fructose-bisphosphate aldolase</fullName>
        <shortName evidence="3">FBP aldolase</shortName>
        <ecNumber evidence="3">4.1.2.13</ecNumber>
    </recommendedName>
</protein>
<evidence type="ECO:0000313" key="4">
    <source>
        <dbReference type="EMBL" id="KAA8911472.1"/>
    </source>
</evidence>
<dbReference type="EMBL" id="VXIS01000035">
    <property type="protein sequence ID" value="KAA8911472.1"/>
    <property type="molecule type" value="Genomic_DNA"/>
</dbReference>
<comment type="cofactor">
    <cofactor evidence="2 3">
        <name>Zn(2+)</name>
        <dbReference type="ChEBI" id="CHEBI:29105"/>
    </cofactor>
    <text evidence="2 3">Binds 2 Zn(2+) ions per subunit. One is catalytic and the other provides a structural contribution.</text>
</comment>
<dbReference type="InterPro" id="IPR013785">
    <property type="entry name" value="Aldolase_TIM"/>
</dbReference>
<comment type="function">
    <text evidence="3">Catalyzes the aldol condensation of dihydroxyacetone phosphate (DHAP or glycerone-phosphate) with glyceraldehyde 3-phosphate (G3P) to form fructose 1,6-bisphosphate (FBP) in gluconeogenesis and the reverse reaction in glycolysis.</text>
</comment>
<dbReference type="GO" id="GO:0008270">
    <property type="term" value="F:zinc ion binding"/>
    <property type="evidence" value="ECO:0007669"/>
    <property type="project" value="UniProtKB-UniRule"/>
</dbReference>
<dbReference type="InterPro" id="IPR000771">
    <property type="entry name" value="FBA_II"/>
</dbReference>
<gene>
    <name evidence="4" type="ORF">FN846DRAFT_426504</name>
</gene>
<dbReference type="OrthoDB" id="2558351at2759"/>
<reference evidence="4 5" key="1">
    <citation type="submission" date="2019-09" db="EMBL/GenBank/DDBJ databases">
        <title>Draft genome of the ectomycorrhizal ascomycete Sphaerosporella brunnea.</title>
        <authorList>
            <consortium name="DOE Joint Genome Institute"/>
            <person name="Benucci G.M."/>
            <person name="Marozzi G."/>
            <person name="Antonielli L."/>
            <person name="Sanchez S."/>
            <person name="Marco P."/>
            <person name="Wang X."/>
            <person name="Falini L.B."/>
            <person name="Barry K."/>
            <person name="Haridas S."/>
            <person name="Lipzen A."/>
            <person name="Labutti K."/>
            <person name="Grigoriev I.V."/>
            <person name="Murat C."/>
            <person name="Martin F."/>
            <person name="Albertini E."/>
            <person name="Donnini D."/>
            <person name="Bonito G."/>
        </authorList>
    </citation>
    <scope>NUCLEOTIDE SEQUENCE [LARGE SCALE GENOMIC DNA]</scope>
    <source>
        <strain evidence="4 5">Sb_GMNB300</strain>
    </source>
</reference>